<evidence type="ECO:0000313" key="2">
    <source>
        <dbReference type="EMBL" id="ROT72998.1"/>
    </source>
</evidence>
<evidence type="ECO:0000256" key="1">
    <source>
        <dbReference type="SAM" id="SignalP"/>
    </source>
</evidence>
<keyword evidence="3" id="KW-1185">Reference proteome</keyword>
<dbReference type="Proteomes" id="UP000283509">
    <property type="component" value="Unassembled WGS sequence"/>
</dbReference>
<protein>
    <submittedName>
        <fullName evidence="2">Chitin binding-like protein</fullName>
    </submittedName>
</protein>
<dbReference type="OrthoDB" id="6366823at2759"/>
<reference evidence="2 3" key="2">
    <citation type="submission" date="2019-01" db="EMBL/GenBank/DDBJ databases">
        <title>The decoding of complex shrimp genome reveals the adaptation for benthos swimmer, frequently molting mechanism and breeding impact on genome.</title>
        <authorList>
            <person name="Sun Y."/>
            <person name="Gao Y."/>
            <person name="Yu Y."/>
        </authorList>
    </citation>
    <scope>NUCLEOTIDE SEQUENCE [LARGE SCALE GENOMIC DNA]</scope>
    <source>
        <tissue evidence="2">Muscle</tissue>
    </source>
</reference>
<dbReference type="AlphaFoldDB" id="A0A3R7MYW4"/>
<name>A0A3R7MYW4_PENVA</name>
<feature type="signal peptide" evidence="1">
    <location>
        <begin position="1"/>
        <end position="16"/>
    </location>
</feature>
<reference evidence="2 3" key="1">
    <citation type="submission" date="2018-04" db="EMBL/GenBank/DDBJ databases">
        <authorList>
            <person name="Zhang X."/>
            <person name="Yuan J."/>
            <person name="Li F."/>
            <person name="Xiang J."/>
        </authorList>
    </citation>
    <scope>NUCLEOTIDE SEQUENCE [LARGE SCALE GENOMIC DNA]</scope>
    <source>
        <tissue evidence="2">Muscle</tissue>
    </source>
</reference>
<comment type="caution">
    <text evidence="2">The sequence shown here is derived from an EMBL/GenBank/DDBJ whole genome shotgun (WGS) entry which is preliminary data.</text>
</comment>
<dbReference type="EMBL" id="QCYY01002080">
    <property type="protein sequence ID" value="ROT72998.1"/>
    <property type="molecule type" value="Genomic_DNA"/>
</dbReference>
<organism evidence="2 3">
    <name type="scientific">Penaeus vannamei</name>
    <name type="common">Whiteleg shrimp</name>
    <name type="synonym">Litopenaeus vannamei</name>
    <dbReference type="NCBI Taxonomy" id="6689"/>
    <lineage>
        <taxon>Eukaryota</taxon>
        <taxon>Metazoa</taxon>
        <taxon>Ecdysozoa</taxon>
        <taxon>Arthropoda</taxon>
        <taxon>Crustacea</taxon>
        <taxon>Multicrustacea</taxon>
        <taxon>Malacostraca</taxon>
        <taxon>Eumalacostraca</taxon>
        <taxon>Eucarida</taxon>
        <taxon>Decapoda</taxon>
        <taxon>Dendrobranchiata</taxon>
        <taxon>Penaeoidea</taxon>
        <taxon>Penaeidae</taxon>
        <taxon>Penaeus</taxon>
    </lineage>
</organism>
<evidence type="ECO:0000313" key="3">
    <source>
        <dbReference type="Proteomes" id="UP000283509"/>
    </source>
</evidence>
<proteinExistence type="predicted"/>
<feature type="chain" id="PRO_5018521220" evidence="1">
    <location>
        <begin position="17"/>
        <end position="283"/>
    </location>
</feature>
<sequence>MVNAAFYLLVVGVASAQILVSPESRQCRDLAAMDEAIPESNLKEYTAGEVMEVKATLPQAESGVFEFYLCPETDPGDEECLVKMPLNIAGGMGKKFDLAKIPKTDDYTIPLEVPQDVTCERCTLLSLVSSTSFSGVRSRSFYSHTVILTHLFIPSYRPGTFLPLLATDSLILLLIPRSPFTTPEDYWRYPSAHLIFRALLLRPSLLVSLSSIFELILHTAFLTAYFVLASSAPLTCSFLSRRQRLVVPHRSVFGVPLPGTQSHPLLLLGLSHSLSRLWSVWLL</sequence>
<keyword evidence="1" id="KW-0732">Signal</keyword>
<accession>A0A3R7MYW4</accession>
<gene>
    <name evidence="2" type="ORF">C7M84_008559</name>
</gene>